<reference evidence="3" key="2">
    <citation type="submission" date="2020-09" db="EMBL/GenBank/DDBJ databases">
        <authorList>
            <person name="Sun Q."/>
            <person name="Kim S."/>
        </authorList>
    </citation>
    <scope>NUCLEOTIDE SEQUENCE</scope>
    <source>
        <strain evidence="3">KCTC 12719</strain>
    </source>
</reference>
<dbReference type="Pfam" id="PF08447">
    <property type="entry name" value="PAS_3"/>
    <property type="match status" value="1"/>
</dbReference>
<protein>
    <recommendedName>
        <fullName evidence="2">PAC domain-containing protein</fullName>
    </recommendedName>
</protein>
<organism evidence="3 4">
    <name type="scientific">Salinimicrobium marinum</name>
    <dbReference type="NCBI Taxonomy" id="680283"/>
    <lineage>
        <taxon>Bacteria</taxon>
        <taxon>Pseudomonadati</taxon>
        <taxon>Bacteroidota</taxon>
        <taxon>Flavobacteriia</taxon>
        <taxon>Flavobacteriales</taxon>
        <taxon>Flavobacteriaceae</taxon>
        <taxon>Salinimicrobium</taxon>
    </lineage>
</organism>
<dbReference type="SUPFAM" id="SSF55781">
    <property type="entry name" value="GAF domain-like"/>
    <property type="match status" value="1"/>
</dbReference>
<keyword evidence="1" id="KW-0175">Coiled coil</keyword>
<dbReference type="InterPro" id="IPR035965">
    <property type="entry name" value="PAS-like_dom_sf"/>
</dbReference>
<dbReference type="PANTHER" id="PTHR43102:SF2">
    <property type="entry name" value="GAF DOMAIN-CONTAINING PROTEIN"/>
    <property type="match status" value="1"/>
</dbReference>
<feature type="domain" description="PAC" evidence="2">
    <location>
        <begin position="311"/>
        <end position="362"/>
    </location>
</feature>
<proteinExistence type="predicted"/>
<gene>
    <name evidence="3" type="ORF">GCM10007103_16250</name>
</gene>
<accession>A0A918SCI2</accession>
<dbReference type="Gene3D" id="3.30.450.40">
    <property type="match status" value="1"/>
</dbReference>
<dbReference type="EMBL" id="BMXB01000004">
    <property type="protein sequence ID" value="GHA35422.1"/>
    <property type="molecule type" value="Genomic_DNA"/>
</dbReference>
<evidence type="ECO:0000313" key="3">
    <source>
        <dbReference type="EMBL" id="GHA35422.1"/>
    </source>
</evidence>
<dbReference type="InterPro" id="IPR029016">
    <property type="entry name" value="GAF-like_dom_sf"/>
</dbReference>
<dbReference type="PROSITE" id="PS50113">
    <property type="entry name" value="PAC"/>
    <property type="match status" value="1"/>
</dbReference>
<dbReference type="InterPro" id="IPR000700">
    <property type="entry name" value="PAS-assoc_C"/>
</dbReference>
<dbReference type="InterPro" id="IPR013655">
    <property type="entry name" value="PAS_fold_3"/>
</dbReference>
<comment type="caution">
    <text evidence="3">The sequence shown here is derived from an EMBL/GenBank/DDBJ whole genome shotgun (WGS) entry which is preliminary data.</text>
</comment>
<dbReference type="AlphaFoldDB" id="A0A918SCI2"/>
<dbReference type="InterPro" id="IPR003018">
    <property type="entry name" value="GAF"/>
</dbReference>
<dbReference type="InterPro" id="IPR036097">
    <property type="entry name" value="HisK_dim/P_sf"/>
</dbReference>
<keyword evidence="4" id="KW-1185">Reference proteome</keyword>
<evidence type="ECO:0000259" key="2">
    <source>
        <dbReference type="PROSITE" id="PS50113"/>
    </source>
</evidence>
<dbReference type="GO" id="GO:0000155">
    <property type="term" value="F:phosphorelay sensor kinase activity"/>
    <property type="evidence" value="ECO:0007669"/>
    <property type="project" value="InterPro"/>
</dbReference>
<dbReference type="Proteomes" id="UP000610456">
    <property type="component" value="Unassembled WGS sequence"/>
</dbReference>
<evidence type="ECO:0000256" key="1">
    <source>
        <dbReference type="SAM" id="Coils"/>
    </source>
</evidence>
<feature type="coiled-coil region" evidence="1">
    <location>
        <begin position="395"/>
        <end position="422"/>
    </location>
</feature>
<evidence type="ECO:0000313" key="4">
    <source>
        <dbReference type="Proteomes" id="UP000610456"/>
    </source>
</evidence>
<dbReference type="Pfam" id="PF01590">
    <property type="entry name" value="GAF"/>
    <property type="match status" value="1"/>
</dbReference>
<dbReference type="SUPFAM" id="SSF55785">
    <property type="entry name" value="PYP-like sensor domain (PAS domain)"/>
    <property type="match status" value="1"/>
</dbReference>
<name>A0A918SCI2_9FLAO</name>
<dbReference type="PANTHER" id="PTHR43102">
    <property type="entry name" value="SLR1143 PROTEIN"/>
    <property type="match status" value="1"/>
</dbReference>
<reference evidence="3" key="1">
    <citation type="journal article" date="2014" name="Int. J. Syst. Evol. Microbiol.">
        <title>Complete genome sequence of Corynebacterium casei LMG S-19264T (=DSM 44701T), isolated from a smear-ripened cheese.</title>
        <authorList>
            <consortium name="US DOE Joint Genome Institute (JGI-PGF)"/>
            <person name="Walter F."/>
            <person name="Albersmeier A."/>
            <person name="Kalinowski J."/>
            <person name="Ruckert C."/>
        </authorList>
    </citation>
    <scope>NUCLEOTIDE SEQUENCE</scope>
    <source>
        <strain evidence="3">KCTC 12719</strain>
    </source>
</reference>
<dbReference type="Gene3D" id="3.30.450.20">
    <property type="entry name" value="PAS domain"/>
    <property type="match status" value="1"/>
</dbReference>
<sequence length="438" mass="50108">MNIIGNIDYISVITSNSTPTEKVILNFYKFLFRKRIIFAPLDPRLKNPLQDQFSDSENDKQIVMNESLRLQELESFKILDSAPEAEFDELVEIASAICDTPISLLSLIGEKRQWFKANHGLEVTEISREHSICQHTMHNPKEVLVIEDSLIDKRFKSNPLVVGSPHIRFYAGAPLETATGNILGTLCIIDNKPRKITETQKAALMLLAKKIMNHLETRKLLLEQENMIEGNAARLNKLTNHAPGAIFQLEMTKEGKMYFPFLSKGFNDIHPGIDLHKVRKNAAIAFDVVHPDDLEMLQASLMESYTNGSIWNKEYKVISEDGKPAWHWVIAKPEKMENGTVVWYGNFQNITERKEYVNTLEQILFDISHVMRKPVANMLGLTSTIDDYDLDSETLKKHVSKIKAVSEEMDRYIRKLNEVYSQRKSMIKSEISAGLQED</sequence>
<dbReference type="SUPFAM" id="SSF47384">
    <property type="entry name" value="Homodimeric domain of signal transducing histidine kinase"/>
    <property type="match status" value="1"/>
</dbReference>